<feature type="signal peptide" evidence="2">
    <location>
        <begin position="1"/>
        <end position="18"/>
    </location>
</feature>
<evidence type="ECO:0000313" key="4">
    <source>
        <dbReference type="Proteomes" id="UP000694888"/>
    </source>
</evidence>
<feature type="chain" id="PRO_5046882791" evidence="2">
    <location>
        <begin position="19"/>
        <end position="221"/>
    </location>
</feature>
<dbReference type="SUPFAM" id="SSF63707">
    <property type="entry name" value="Ganglioside M2 (gm2) activator"/>
    <property type="match status" value="1"/>
</dbReference>
<keyword evidence="1 2" id="KW-0732">Signal</keyword>
<organism evidence="4 5">
    <name type="scientific">Aplysia californica</name>
    <name type="common">California sea hare</name>
    <dbReference type="NCBI Taxonomy" id="6500"/>
    <lineage>
        <taxon>Eukaryota</taxon>
        <taxon>Metazoa</taxon>
        <taxon>Spiralia</taxon>
        <taxon>Lophotrochozoa</taxon>
        <taxon>Mollusca</taxon>
        <taxon>Gastropoda</taxon>
        <taxon>Heterobranchia</taxon>
        <taxon>Euthyneura</taxon>
        <taxon>Tectipleura</taxon>
        <taxon>Aplysiida</taxon>
        <taxon>Aplysioidea</taxon>
        <taxon>Aplysiidae</taxon>
        <taxon>Aplysia</taxon>
    </lineage>
</organism>
<evidence type="ECO:0000313" key="5">
    <source>
        <dbReference type="RefSeq" id="XP_012934962.2"/>
    </source>
</evidence>
<dbReference type="Proteomes" id="UP000694888">
    <property type="component" value="Unplaced"/>
</dbReference>
<dbReference type="PANTHER" id="PTHR17357">
    <property type="entry name" value="GM2 GANGLIOSIDE ACTIVATOR PROTEIN"/>
    <property type="match status" value="1"/>
</dbReference>
<dbReference type="InterPro" id="IPR003172">
    <property type="entry name" value="ML_dom"/>
</dbReference>
<protein>
    <submittedName>
        <fullName evidence="5">Ganglioside GM2 activator</fullName>
    </submittedName>
</protein>
<accession>A0ABM0ZUX6</accession>
<feature type="domain" description="MD-2-related lipid-recognition" evidence="3">
    <location>
        <begin position="72"/>
        <end position="218"/>
    </location>
</feature>
<evidence type="ECO:0000256" key="2">
    <source>
        <dbReference type="SAM" id="SignalP"/>
    </source>
</evidence>
<feature type="non-terminal residue" evidence="5">
    <location>
        <position position="221"/>
    </location>
</feature>
<dbReference type="SMART" id="SM00737">
    <property type="entry name" value="ML"/>
    <property type="match status" value="1"/>
</dbReference>
<gene>
    <name evidence="5" type="primary">LOC101854698</name>
</gene>
<keyword evidence="4" id="KW-1185">Reference proteome</keyword>
<evidence type="ECO:0000259" key="3">
    <source>
        <dbReference type="SMART" id="SM00737"/>
    </source>
</evidence>
<evidence type="ECO:0000256" key="1">
    <source>
        <dbReference type="ARBA" id="ARBA00022729"/>
    </source>
</evidence>
<dbReference type="PANTHER" id="PTHR17357:SF0">
    <property type="entry name" value="GANGLIOSIDE GM2 ACTIVATOR"/>
    <property type="match status" value="1"/>
</dbReference>
<sequence length="221" mass="24256">MQVYGILVVLATVCLTSGQPLSTSEESELSSARGEVVRMWHFVRAVMRNLPSVAGTVPTEPSFRARDSSFSFKNCGNPEEEIIVVSDVSMKPDPVSIPGNVTLSGNVEIKDRIDAPINVDLELYKQLFGLWVKIPCVDNLGSCVYEDICQTLKEIECPEQLKRLGFPCKCPITPGNFAVKDFVYTIKESLPIPVSGDVRIVANVYSNDVLVTCAEVELKLA</sequence>
<dbReference type="GeneID" id="101854698"/>
<dbReference type="InterPro" id="IPR036846">
    <property type="entry name" value="GM2-AP_sf"/>
</dbReference>
<name>A0ABM0ZUX6_APLCA</name>
<dbReference type="Pfam" id="PF02221">
    <property type="entry name" value="E1_DerP2_DerF2"/>
    <property type="match status" value="1"/>
</dbReference>
<dbReference type="InterPro" id="IPR028996">
    <property type="entry name" value="GM2-AP"/>
</dbReference>
<dbReference type="RefSeq" id="XP_012934962.2">
    <property type="nucleotide sequence ID" value="XM_013079508.2"/>
</dbReference>
<proteinExistence type="predicted"/>
<reference evidence="5" key="1">
    <citation type="submission" date="2025-08" db="UniProtKB">
        <authorList>
            <consortium name="RefSeq"/>
        </authorList>
    </citation>
    <scope>IDENTIFICATION</scope>
</reference>
<dbReference type="Gene3D" id="2.70.220.10">
    <property type="entry name" value="Ganglioside GM2 activator"/>
    <property type="match status" value="1"/>
</dbReference>